<gene>
    <name evidence="1" type="ORF">SAMN05216313_15119</name>
</gene>
<sequence length="610" mass="71130">MFRLQAFTMPKAEICIDNDMYFRLSDDDKVYYNFELGEYKFQTGGVLQGNTYFNSFSSSNWLKYTVINEIQIQLILKGSFEVSLVKEFLVEGTPLKKTVKKLYANSSEKTSFTFNYSYLLDQFEGIYFIELKALTNDSYFYGGGFFTTKAPENNIRIGAIFCTFKREKFIAKNLLLFKQEFFFNTDSQVKNFLELYVIDNAQTLDPDLFDCHHLHLIKNKNVGGAGGFTRGMIEVLKSKQNFSHILLMDDDALTDTNSIEKTYSFLSFLKREHMDVFVGGSTLRLDKQTIQLESGAVWNNNLLYNIKQNLDLTSEKDILFNELEESRSYNAWVFACFPMCKIDEKNLPLPLFVRGDDMEYGMRNANKIVTMNGICAWHMPLHNTYSAFMTYYVLRNQLVLNALYDKDFSSKAAVKLLKNSIKHELLLFRYDNVKLVFKAFKDFLLGVPFFLETDGESLHKVIMKSVPQMLDFNELSRTPYPFIYAKLEVSKNQRTPQKWKNILRLITLNGYLLPSFLYKKQPQDNYGIVELAAARPINFFRRKRVLQVDLIKNKGYLTELNRSELIKASIEFVKLSLKIRTGAYQKAVESYQLHVNELRTISFWKNYLNI</sequence>
<dbReference type="GO" id="GO:0016740">
    <property type="term" value="F:transferase activity"/>
    <property type="evidence" value="ECO:0007669"/>
    <property type="project" value="UniProtKB-KW"/>
</dbReference>
<keyword evidence="2" id="KW-1185">Reference proteome</keyword>
<protein>
    <submittedName>
        <fullName evidence="1">Glycosyltransferase, GT2 family</fullName>
    </submittedName>
</protein>
<name>A0A1I0K765_9FIRM</name>
<dbReference type="InterPro" id="IPR029044">
    <property type="entry name" value="Nucleotide-diphossugar_trans"/>
</dbReference>
<dbReference type="STRING" id="460384.SAMN05216313_15119"/>
<dbReference type="AlphaFoldDB" id="A0A1I0K765"/>
<evidence type="ECO:0000313" key="2">
    <source>
        <dbReference type="Proteomes" id="UP000198508"/>
    </source>
</evidence>
<dbReference type="Gene3D" id="3.90.550.60">
    <property type="match status" value="1"/>
</dbReference>
<keyword evidence="1" id="KW-0808">Transferase</keyword>
<dbReference type="EMBL" id="FOIM01000051">
    <property type="protein sequence ID" value="SEU19712.1"/>
    <property type="molecule type" value="Genomic_DNA"/>
</dbReference>
<reference evidence="2" key="1">
    <citation type="submission" date="2016-10" db="EMBL/GenBank/DDBJ databases">
        <authorList>
            <person name="Varghese N."/>
            <person name="Submissions S."/>
        </authorList>
    </citation>
    <scope>NUCLEOTIDE SEQUENCE [LARGE SCALE GENOMIC DNA]</scope>
    <source>
        <strain evidence="2">NLAE-zl-G277</strain>
    </source>
</reference>
<evidence type="ECO:0000313" key="1">
    <source>
        <dbReference type="EMBL" id="SEU19712.1"/>
    </source>
</evidence>
<proteinExistence type="predicted"/>
<accession>A0A1I0K765</accession>
<dbReference type="Proteomes" id="UP000198508">
    <property type="component" value="Unassembled WGS sequence"/>
</dbReference>
<dbReference type="SUPFAM" id="SSF53448">
    <property type="entry name" value="Nucleotide-diphospho-sugar transferases"/>
    <property type="match status" value="1"/>
</dbReference>
<organism evidence="1 2">
    <name type="scientific">Enterocloster lavalensis</name>
    <dbReference type="NCBI Taxonomy" id="460384"/>
    <lineage>
        <taxon>Bacteria</taxon>
        <taxon>Bacillati</taxon>
        <taxon>Bacillota</taxon>
        <taxon>Clostridia</taxon>
        <taxon>Lachnospirales</taxon>
        <taxon>Lachnospiraceae</taxon>
        <taxon>Enterocloster</taxon>
    </lineage>
</organism>
<dbReference type="RefSeq" id="WP_092371511.1">
    <property type="nucleotide sequence ID" value="NZ_FOIM01000051.1"/>
</dbReference>